<evidence type="ECO:0000313" key="9">
    <source>
        <dbReference type="EMBL" id="OXB63702.1"/>
    </source>
</evidence>
<evidence type="ECO:0000313" key="10">
    <source>
        <dbReference type="Proteomes" id="UP000198323"/>
    </source>
</evidence>
<evidence type="ECO:0000259" key="8">
    <source>
        <dbReference type="PROSITE" id="PS00028"/>
    </source>
</evidence>
<dbReference type="GO" id="GO:0008270">
    <property type="term" value="F:zinc ion binding"/>
    <property type="evidence" value="ECO:0007669"/>
    <property type="project" value="UniProtKB-KW"/>
</dbReference>
<feature type="region of interest" description="Disordered" evidence="7">
    <location>
        <begin position="128"/>
        <end position="242"/>
    </location>
</feature>
<dbReference type="InterPro" id="IPR036236">
    <property type="entry name" value="Znf_C2H2_sf"/>
</dbReference>
<feature type="domain" description="C2H2-type" evidence="8">
    <location>
        <begin position="91"/>
        <end position="113"/>
    </location>
</feature>
<reference evidence="9 10" key="1">
    <citation type="submission" date="2016-07" db="EMBL/GenBank/DDBJ databases">
        <title>Disparate Historic Effective Population Sizes Predicted by Modern Levels of Genome Diversity for the Scaled Quail (Callipepla squamata) and the Northern Bobwhite (Colinus virginianus): Inferences from First and Second Generation Draft Genome Assemblies for Sympatric New World Quail.</title>
        <authorList>
            <person name="Oldeschulte D.L."/>
            <person name="Halley Y.A."/>
            <person name="Bhattarai E.K."/>
            <person name="Brashear W.A."/>
            <person name="Hill J."/>
            <person name="Metz R.P."/>
            <person name="Johnson C.D."/>
            <person name="Rollins D."/>
            <person name="Peterson M.J."/>
            <person name="Bickhart D.M."/>
            <person name="Decker J.E."/>
            <person name="Seabury C.M."/>
        </authorList>
    </citation>
    <scope>NUCLEOTIDE SEQUENCE [LARGE SCALE GENOMIC DNA]</scope>
    <source>
        <strain evidence="9 10">Texas</strain>
        <tissue evidence="9">Leg muscle</tissue>
    </source>
</reference>
<gene>
    <name evidence="9" type="ORF">ASZ78_009017</name>
</gene>
<organism evidence="9 10">
    <name type="scientific">Callipepla squamata</name>
    <name type="common">Scaled quail</name>
    <dbReference type="NCBI Taxonomy" id="9009"/>
    <lineage>
        <taxon>Eukaryota</taxon>
        <taxon>Metazoa</taxon>
        <taxon>Chordata</taxon>
        <taxon>Craniata</taxon>
        <taxon>Vertebrata</taxon>
        <taxon>Euteleostomi</taxon>
        <taxon>Archelosauria</taxon>
        <taxon>Archosauria</taxon>
        <taxon>Dinosauria</taxon>
        <taxon>Saurischia</taxon>
        <taxon>Theropoda</taxon>
        <taxon>Coelurosauria</taxon>
        <taxon>Aves</taxon>
        <taxon>Neognathae</taxon>
        <taxon>Galloanserae</taxon>
        <taxon>Galliformes</taxon>
        <taxon>Odontophoridae</taxon>
        <taxon>Callipepla</taxon>
    </lineage>
</organism>
<keyword evidence="3" id="KW-0677">Repeat</keyword>
<evidence type="ECO:0000256" key="6">
    <source>
        <dbReference type="ARBA" id="ARBA00023242"/>
    </source>
</evidence>
<dbReference type="GO" id="GO:0003676">
    <property type="term" value="F:nucleic acid binding"/>
    <property type="evidence" value="ECO:0007669"/>
    <property type="project" value="InterPro"/>
</dbReference>
<keyword evidence="10" id="KW-1185">Reference proteome</keyword>
<dbReference type="Pfam" id="PF12874">
    <property type="entry name" value="zf-met"/>
    <property type="match status" value="3"/>
</dbReference>
<accession>A0A226N8A8</accession>
<dbReference type="SMART" id="SM00451">
    <property type="entry name" value="ZnF_U1"/>
    <property type="match status" value="3"/>
</dbReference>
<evidence type="ECO:0000256" key="4">
    <source>
        <dbReference type="ARBA" id="ARBA00022771"/>
    </source>
</evidence>
<dbReference type="Proteomes" id="UP000198323">
    <property type="component" value="Unassembled WGS sequence"/>
</dbReference>
<comment type="subcellular location">
    <subcellularLocation>
        <location evidence="1">Nucleus</location>
    </subcellularLocation>
</comment>
<dbReference type="AlphaFoldDB" id="A0A226N8A8"/>
<name>A0A226N8A8_CALSU</name>
<dbReference type="InterPro" id="IPR003604">
    <property type="entry name" value="Matrin/U1-like-C_Znf_C2H2"/>
</dbReference>
<dbReference type="InterPro" id="IPR013087">
    <property type="entry name" value="Znf_C2H2_type"/>
</dbReference>
<dbReference type="GO" id="GO:0005634">
    <property type="term" value="C:nucleus"/>
    <property type="evidence" value="ECO:0007669"/>
    <property type="project" value="UniProtKB-SubCell"/>
</dbReference>
<dbReference type="PROSITE" id="PS00028">
    <property type="entry name" value="ZINC_FINGER_C2H2_1"/>
    <property type="match status" value="2"/>
</dbReference>
<sequence length="433" mass="45718">MGTVLLGAANPYPVPSGPSGHSSPLLASLPIPGRPLHSPLDIKHFLTFRLNGTSPLNLFPNFNTMDPVQKAVISHTFGVPAPLKKKQFISCNICHLRFNSANQAEAHYKGHKHARRLKAIEAMKSKQKAVGAAGRDGVTDFSPNVEGGEDPSSTAPPSDPKEADGDGPDVALLPGSEQPPAELPGSAAPLGSPPPSELSEAASDAASITSLAAPGAETQAAESGSSTGSAPDSEKEGRKGKQHLYCPTCKVTVNSLSQLEAHNTGAKHKSMLEGHSAQLRRGRGKLLARAGHKAKRIGNKGSINIQNKAFHCQVCEIYVNSETQLKQHMSSRRHKDRLAGKPPKPKYSPYNKLQKNAALASKLALQKHLTKTLATRFLPSPLTTAVCAMPGPLALRPAAATTLFQAPILGPALFRTPPAHVRTTPGPIVFAPY</sequence>
<dbReference type="PANTHER" id="PTHR23067">
    <property type="entry name" value="DOUBLE-STRANDED RNA-BINDING ZINC FINGER PROTEIN"/>
    <property type="match status" value="1"/>
</dbReference>
<feature type="domain" description="C2H2-type" evidence="8">
    <location>
        <begin position="312"/>
        <end position="334"/>
    </location>
</feature>
<keyword evidence="4" id="KW-0863">Zinc-finger</keyword>
<keyword evidence="6" id="KW-0539">Nucleus</keyword>
<dbReference type="STRING" id="9009.A0A226N8A8"/>
<dbReference type="EMBL" id="MCFN01000151">
    <property type="protein sequence ID" value="OXB63702.1"/>
    <property type="molecule type" value="Genomic_DNA"/>
</dbReference>
<evidence type="ECO:0000256" key="2">
    <source>
        <dbReference type="ARBA" id="ARBA00022723"/>
    </source>
</evidence>
<dbReference type="SUPFAM" id="SSF57667">
    <property type="entry name" value="beta-beta-alpha zinc fingers"/>
    <property type="match status" value="3"/>
</dbReference>
<evidence type="ECO:0000256" key="1">
    <source>
        <dbReference type="ARBA" id="ARBA00004123"/>
    </source>
</evidence>
<dbReference type="Gene3D" id="3.30.160.60">
    <property type="entry name" value="Classic Zinc Finger"/>
    <property type="match status" value="3"/>
</dbReference>
<dbReference type="PANTHER" id="PTHR23067:SF6">
    <property type="entry name" value="ZINC FINGER PROTEIN 385C"/>
    <property type="match status" value="1"/>
</dbReference>
<evidence type="ECO:0000256" key="3">
    <source>
        <dbReference type="ARBA" id="ARBA00022737"/>
    </source>
</evidence>
<proteinExistence type="predicted"/>
<keyword evidence="5" id="KW-0862">Zinc</keyword>
<comment type="caution">
    <text evidence="9">The sequence shown here is derived from an EMBL/GenBank/DDBJ whole genome shotgun (WGS) entry which is preliminary data.</text>
</comment>
<keyword evidence="2" id="KW-0479">Metal-binding</keyword>
<evidence type="ECO:0000256" key="5">
    <source>
        <dbReference type="ARBA" id="ARBA00022833"/>
    </source>
</evidence>
<feature type="compositionally biased region" description="Low complexity" evidence="7">
    <location>
        <begin position="197"/>
        <end position="207"/>
    </location>
</feature>
<feature type="compositionally biased region" description="Polar residues" evidence="7">
    <location>
        <begin position="220"/>
        <end position="230"/>
    </location>
</feature>
<dbReference type="OrthoDB" id="434647at2759"/>
<feature type="region of interest" description="Disordered" evidence="7">
    <location>
        <begin position="326"/>
        <end position="349"/>
    </location>
</feature>
<dbReference type="SMART" id="SM00355">
    <property type="entry name" value="ZnF_C2H2"/>
    <property type="match status" value="3"/>
</dbReference>
<evidence type="ECO:0000256" key="7">
    <source>
        <dbReference type="SAM" id="MobiDB-lite"/>
    </source>
</evidence>
<dbReference type="InterPro" id="IPR051845">
    <property type="entry name" value="Znf385"/>
</dbReference>
<protein>
    <recommendedName>
        <fullName evidence="8">C2H2-type domain-containing protein</fullName>
    </recommendedName>
</protein>